<dbReference type="EMBL" id="PCMW01000062">
    <property type="protein sequence ID" value="PDS23370.1"/>
    <property type="molecule type" value="Genomic_DNA"/>
</dbReference>
<dbReference type="Pfam" id="PF13676">
    <property type="entry name" value="TIR_2"/>
    <property type="match status" value="1"/>
</dbReference>
<organism evidence="2 3">
    <name type="scientific">Flavobacterium branchiophilum</name>
    <dbReference type="NCBI Taxonomy" id="55197"/>
    <lineage>
        <taxon>Bacteria</taxon>
        <taxon>Pseudomonadati</taxon>
        <taxon>Bacteroidota</taxon>
        <taxon>Flavobacteriia</taxon>
        <taxon>Flavobacteriales</taxon>
        <taxon>Flavobacteriaceae</taxon>
        <taxon>Flavobacterium</taxon>
    </lineage>
</organism>
<protein>
    <recommendedName>
        <fullName evidence="1">TIR domain-containing protein</fullName>
    </recommendedName>
</protein>
<evidence type="ECO:0000313" key="3">
    <source>
        <dbReference type="Proteomes" id="UP000220828"/>
    </source>
</evidence>
<evidence type="ECO:0000313" key="2">
    <source>
        <dbReference type="EMBL" id="PDS23370.1"/>
    </source>
</evidence>
<name>A0A2H3KKP7_9FLAO</name>
<reference evidence="2 3" key="1">
    <citation type="submission" date="2017-09" db="EMBL/GenBank/DDBJ databases">
        <title>Whole genomes of Flavobacteriaceae.</title>
        <authorList>
            <person name="Stine C."/>
            <person name="Li C."/>
            <person name="Tadesse D."/>
        </authorList>
    </citation>
    <scope>NUCLEOTIDE SEQUENCE [LARGE SCALE GENOMIC DNA]</scope>
    <source>
        <strain evidence="2 3">ATCC 35036</strain>
    </source>
</reference>
<comment type="caution">
    <text evidence="2">The sequence shown here is derived from an EMBL/GenBank/DDBJ whole genome shotgun (WGS) entry which is preliminary data.</text>
</comment>
<proteinExistence type="predicted"/>
<dbReference type="InterPro" id="IPR000157">
    <property type="entry name" value="TIR_dom"/>
</dbReference>
<dbReference type="Gene3D" id="3.40.50.10140">
    <property type="entry name" value="Toll/interleukin-1 receptor homology (TIR) domain"/>
    <property type="match status" value="1"/>
</dbReference>
<dbReference type="PROSITE" id="PS50104">
    <property type="entry name" value="TIR"/>
    <property type="match status" value="1"/>
</dbReference>
<dbReference type="AlphaFoldDB" id="A0A2H3KKP7"/>
<dbReference type="RefSeq" id="WP_097554468.1">
    <property type="nucleotide sequence ID" value="NZ_PCMW01000062.1"/>
</dbReference>
<evidence type="ECO:0000259" key="1">
    <source>
        <dbReference type="PROSITE" id="PS50104"/>
    </source>
</evidence>
<dbReference type="GO" id="GO:0007165">
    <property type="term" value="P:signal transduction"/>
    <property type="evidence" value="ECO:0007669"/>
    <property type="project" value="InterPro"/>
</dbReference>
<dbReference type="Proteomes" id="UP000220828">
    <property type="component" value="Unassembled WGS sequence"/>
</dbReference>
<sequence>MASLKEYFEIDFSNTIKVRGKVETNYQNKKEYGGFLSYDFTSNSLFKSYYFEDKNLTVDFFINFIREINEKGEWNFDNEIKLPTPSFLKGLNINIENTNPLKINVNFPGESNIDMAEVGFYGRIFLYSETQLTQFEISKIRDFAKSLNIFTQFRSIEFSKIRNISEKKLAFISHDSRDKEIYARPLSLKLQQNECPVWYDEYSLNIGDSLRESIEKGIKECSKCVLILSPNFLKNGGWTKAEFNSIFTRQILEEKKLILPIWAGIDKHDVYEYSPSLLDIVGIQWDNIDTVVSKLLRVLNE</sequence>
<feature type="domain" description="TIR" evidence="1">
    <location>
        <begin position="166"/>
        <end position="301"/>
    </location>
</feature>
<dbReference type="SUPFAM" id="SSF52200">
    <property type="entry name" value="Toll/Interleukin receptor TIR domain"/>
    <property type="match status" value="1"/>
</dbReference>
<accession>A0A2H3KKP7</accession>
<dbReference type="OrthoDB" id="7285215at2"/>
<gene>
    <name evidence="2" type="ORF">B0A77_10995</name>
</gene>
<dbReference type="InterPro" id="IPR035897">
    <property type="entry name" value="Toll_tir_struct_dom_sf"/>
</dbReference>